<evidence type="ECO:0000313" key="2">
    <source>
        <dbReference type="EMBL" id="MFC4161991.1"/>
    </source>
</evidence>
<dbReference type="GO" id="GO:0003677">
    <property type="term" value="F:DNA binding"/>
    <property type="evidence" value="ECO:0007669"/>
    <property type="project" value="UniProtKB-KW"/>
</dbReference>
<dbReference type="Gene3D" id="2.10.260.10">
    <property type="match status" value="1"/>
</dbReference>
<feature type="domain" description="SpoVT-AbrB" evidence="1">
    <location>
        <begin position="17"/>
        <end position="63"/>
    </location>
</feature>
<accession>A0ABV8MXG0</accession>
<dbReference type="RefSeq" id="WP_378168729.1">
    <property type="nucleotide sequence ID" value="NZ_JBHSBU010000004.1"/>
</dbReference>
<keyword evidence="3" id="KW-1185">Reference proteome</keyword>
<evidence type="ECO:0000259" key="1">
    <source>
        <dbReference type="SMART" id="SM00966"/>
    </source>
</evidence>
<dbReference type="EMBL" id="JBHSBU010000004">
    <property type="protein sequence ID" value="MFC4161991.1"/>
    <property type="molecule type" value="Genomic_DNA"/>
</dbReference>
<dbReference type="Pfam" id="PF04014">
    <property type="entry name" value="MazE_antitoxin"/>
    <property type="match status" value="1"/>
</dbReference>
<name>A0ABV8MXG0_9NEIS</name>
<gene>
    <name evidence="2" type="ORF">ACFOW7_21885</name>
</gene>
<protein>
    <submittedName>
        <fullName evidence="2">AbrB/MazE/SpoVT family DNA-binding domain-containing protein</fullName>
    </submittedName>
</protein>
<dbReference type="SMART" id="SM00966">
    <property type="entry name" value="SpoVT_AbrB"/>
    <property type="match status" value="1"/>
</dbReference>
<dbReference type="InterPro" id="IPR007159">
    <property type="entry name" value="SpoVT-AbrB_dom"/>
</dbReference>
<dbReference type="SUPFAM" id="SSF89447">
    <property type="entry name" value="AbrB/MazE/MraZ-like"/>
    <property type="match status" value="1"/>
</dbReference>
<reference evidence="3" key="1">
    <citation type="journal article" date="2019" name="Int. J. Syst. Evol. Microbiol.">
        <title>The Global Catalogue of Microorganisms (GCM) 10K type strain sequencing project: providing services to taxonomists for standard genome sequencing and annotation.</title>
        <authorList>
            <consortium name="The Broad Institute Genomics Platform"/>
            <consortium name="The Broad Institute Genome Sequencing Center for Infectious Disease"/>
            <person name="Wu L."/>
            <person name="Ma J."/>
        </authorList>
    </citation>
    <scope>NUCLEOTIDE SEQUENCE [LARGE SCALE GENOMIC DNA]</scope>
    <source>
        <strain evidence="3">LMG 29894</strain>
    </source>
</reference>
<dbReference type="InterPro" id="IPR037914">
    <property type="entry name" value="SpoVT-AbrB_sf"/>
</dbReference>
<organism evidence="2 3">
    <name type="scientific">Chitinimonas lacunae</name>
    <dbReference type="NCBI Taxonomy" id="1963018"/>
    <lineage>
        <taxon>Bacteria</taxon>
        <taxon>Pseudomonadati</taxon>
        <taxon>Pseudomonadota</taxon>
        <taxon>Betaproteobacteria</taxon>
        <taxon>Neisseriales</taxon>
        <taxon>Chitinibacteraceae</taxon>
        <taxon>Chitinimonas</taxon>
    </lineage>
</organism>
<sequence>MGTAALKTEALENAWTATVTTKGQVTIPAGVRVVLQVDAGDRLDFIRLEDGRIMVAAANKDVTCLKGRLKKLSKPVTVEEMNEAIAAGGAGEE</sequence>
<dbReference type="NCBIfam" id="TIGR01439">
    <property type="entry name" value="lp_hng_hel_AbrB"/>
    <property type="match status" value="1"/>
</dbReference>
<keyword evidence="2" id="KW-0238">DNA-binding</keyword>
<proteinExistence type="predicted"/>
<evidence type="ECO:0000313" key="3">
    <source>
        <dbReference type="Proteomes" id="UP001595791"/>
    </source>
</evidence>
<dbReference type="Proteomes" id="UP001595791">
    <property type="component" value="Unassembled WGS sequence"/>
</dbReference>
<comment type="caution">
    <text evidence="2">The sequence shown here is derived from an EMBL/GenBank/DDBJ whole genome shotgun (WGS) entry which is preliminary data.</text>
</comment>